<dbReference type="GeneID" id="100903660"/>
<dbReference type="RefSeq" id="XP_028967911.1">
    <property type="nucleotide sequence ID" value="XM_029112078.1"/>
</dbReference>
<evidence type="ECO:0000256" key="3">
    <source>
        <dbReference type="ARBA" id="ARBA00016811"/>
    </source>
</evidence>
<comment type="similarity">
    <text evidence="2">Belongs to the Integrator subunit 10 family.</text>
</comment>
<dbReference type="PANTHER" id="PTHR16055">
    <property type="entry name" value="INTEGRATOR COMPLEX SUBUNIT 10"/>
    <property type="match status" value="1"/>
</dbReference>
<reference evidence="6" key="1">
    <citation type="submission" date="2025-08" db="UniProtKB">
        <authorList>
            <consortium name="RefSeq"/>
        </authorList>
    </citation>
    <scope>IDENTIFICATION</scope>
</reference>
<organism evidence="5 6">
    <name type="scientific">Galendromus occidentalis</name>
    <name type="common">western predatory mite</name>
    <dbReference type="NCBI Taxonomy" id="34638"/>
    <lineage>
        <taxon>Eukaryota</taxon>
        <taxon>Metazoa</taxon>
        <taxon>Ecdysozoa</taxon>
        <taxon>Arthropoda</taxon>
        <taxon>Chelicerata</taxon>
        <taxon>Arachnida</taxon>
        <taxon>Acari</taxon>
        <taxon>Parasitiformes</taxon>
        <taxon>Mesostigmata</taxon>
        <taxon>Gamasina</taxon>
        <taxon>Phytoseioidea</taxon>
        <taxon>Phytoseiidae</taxon>
        <taxon>Typhlodrominae</taxon>
        <taxon>Galendromus</taxon>
    </lineage>
</organism>
<comment type="subcellular location">
    <subcellularLocation>
        <location evidence="1">Nucleus</location>
    </subcellularLocation>
</comment>
<name>A0AAJ7SFR4_9ACAR</name>
<dbReference type="Proteomes" id="UP000694867">
    <property type="component" value="Unplaced"/>
</dbReference>
<dbReference type="Pfam" id="PF21045">
    <property type="entry name" value="INT10"/>
    <property type="match status" value="2"/>
</dbReference>
<dbReference type="InterPro" id="IPR026164">
    <property type="entry name" value="Int_cplx_su10"/>
</dbReference>
<dbReference type="GO" id="GO:0032039">
    <property type="term" value="C:integrator complex"/>
    <property type="evidence" value="ECO:0007669"/>
    <property type="project" value="InterPro"/>
</dbReference>
<keyword evidence="5" id="KW-1185">Reference proteome</keyword>
<accession>A0AAJ7SFR4</accession>
<protein>
    <recommendedName>
        <fullName evidence="3">Integrator complex subunit 10</fullName>
    </recommendedName>
</protein>
<evidence type="ECO:0000256" key="1">
    <source>
        <dbReference type="ARBA" id="ARBA00004123"/>
    </source>
</evidence>
<dbReference type="KEGG" id="goe:100903660"/>
<evidence type="ECO:0000313" key="5">
    <source>
        <dbReference type="Proteomes" id="UP000694867"/>
    </source>
</evidence>
<dbReference type="PANTHER" id="PTHR16055:SF2">
    <property type="entry name" value="INTEGRATOR COMPLEX SUBUNIT 10"/>
    <property type="match status" value="1"/>
</dbReference>
<evidence type="ECO:0000313" key="6">
    <source>
        <dbReference type="RefSeq" id="XP_028967911.1"/>
    </source>
</evidence>
<dbReference type="GO" id="GO:0016180">
    <property type="term" value="P:snRNA processing"/>
    <property type="evidence" value="ECO:0007669"/>
    <property type="project" value="InterPro"/>
</dbReference>
<evidence type="ECO:0000256" key="2">
    <source>
        <dbReference type="ARBA" id="ARBA00010391"/>
    </source>
</evidence>
<keyword evidence="4" id="KW-0539">Nucleus</keyword>
<sequence>MCDDPFRAEAWLITAKTLFPNSFAIQFAMYDMYKGTHRSSDAARELANLMSTFPSEQGLASEMKSIAGAIQDSTTVIDSSRQLVAIFKHMTPAVQYDLLLSVCDNAIDITERCRFLLLVMRRFPESTAKLGPPLIEELLSNQNESQIPVSIHRKLLVCDVLPLILPRLQLPAKLVVELLEHSLVFYVRYMSSSDKYLDLPMEPKELWDRLFNLTRLIAQKLDWNLADLLETTNISDSQLSRLKSFGVPRSSIGIVDLSKSRVVADDEIQRFYITLVLFLRSVHFYGRFTSVMDDLPGCVLTDFRETHPQVPKKKKIDRGSNQLSASKHLSGNIAFSLINHFQTAVKTWSLLINYKEDFDRLSETVGLPEWPFSKIFFIDSKIYHGQHDEAIRMQCNLMVTAKTGLHERLTANVRLASCFFATGDRQNALARVLEVITDLPETAPESGESTGGSTLSSARNFCARVPESNQLCFILCSRVEILRFCVRLIMLCLKDRIADQRDDSAMGHLIVLCQSEWPTYETQFHQLIENIRKVKAFSYPLFMTYIVLPDILEEFAYLATQPSLELENSRLQLDLLPPAPGLGARSRTVTRGVNRGAKEDLRLAMEKQMARSEEDVDQIIVSFLLNEGKLILGK</sequence>
<gene>
    <name evidence="6" type="primary">LOC100903660</name>
</gene>
<evidence type="ECO:0000256" key="4">
    <source>
        <dbReference type="ARBA" id="ARBA00023242"/>
    </source>
</evidence>
<dbReference type="PRINTS" id="PR02106">
    <property type="entry name" value="INTSUBUNIT10"/>
</dbReference>
<proteinExistence type="inferred from homology"/>
<dbReference type="AlphaFoldDB" id="A0AAJ7SFR4"/>